<dbReference type="InterPro" id="IPR036388">
    <property type="entry name" value="WH-like_DNA-bd_sf"/>
</dbReference>
<dbReference type="GO" id="GO:0003700">
    <property type="term" value="F:DNA-binding transcription factor activity"/>
    <property type="evidence" value="ECO:0007669"/>
    <property type="project" value="InterPro"/>
</dbReference>
<dbReference type="PROSITE" id="PS01117">
    <property type="entry name" value="HTH_MARR_1"/>
    <property type="match status" value="1"/>
</dbReference>
<dbReference type="Gene3D" id="1.10.10.10">
    <property type="entry name" value="Winged helix-like DNA-binding domain superfamily/Winged helix DNA-binding domain"/>
    <property type="match status" value="1"/>
</dbReference>
<dbReference type="PANTHER" id="PTHR33164:SF104">
    <property type="entry name" value="TRANSCRIPTIONAL REGULATORY PROTEIN"/>
    <property type="match status" value="1"/>
</dbReference>
<dbReference type="InterPro" id="IPR000835">
    <property type="entry name" value="HTH_MarR-typ"/>
</dbReference>
<dbReference type="EMBL" id="BNBT01000131">
    <property type="protein sequence ID" value="GHE84024.1"/>
    <property type="molecule type" value="Genomic_DNA"/>
</dbReference>
<comment type="caution">
    <text evidence="5">The sequence shown here is derived from an EMBL/GenBank/DDBJ whole genome shotgun (WGS) entry which is preliminary data.</text>
</comment>
<evidence type="ECO:0000256" key="2">
    <source>
        <dbReference type="ARBA" id="ARBA00023125"/>
    </source>
</evidence>
<sequence length="167" mass="18255">MKAETERAEPVCPSAAAGGPVSAAIPRVARLHRTAAGKLLKDAGLYPGQELMMMHLWEAGAVRQSELIRMVDLDPSTVTKMLQRLEQAGHVRRRPDPADRRAVLVEATEDSGTLMRTVERAWTRLEQHTLAGLDPEERAQLGRLLSRVEANLCTETADCPAAAGRRA</sequence>
<dbReference type="GO" id="GO:0006950">
    <property type="term" value="P:response to stress"/>
    <property type="evidence" value="ECO:0007669"/>
    <property type="project" value="TreeGrafter"/>
</dbReference>
<reference evidence="5" key="2">
    <citation type="submission" date="2020-09" db="EMBL/GenBank/DDBJ databases">
        <authorList>
            <person name="Sun Q."/>
            <person name="Ohkuma M."/>
        </authorList>
    </citation>
    <scope>NUCLEOTIDE SEQUENCE</scope>
    <source>
        <strain evidence="5">JCM 4784</strain>
    </source>
</reference>
<dbReference type="AlphaFoldDB" id="A0A919DV04"/>
<organism evidence="5 6">
    <name type="scientific">Streptomyces longispororuber</name>
    <dbReference type="NCBI Taxonomy" id="68230"/>
    <lineage>
        <taxon>Bacteria</taxon>
        <taxon>Bacillati</taxon>
        <taxon>Actinomycetota</taxon>
        <taxon>Actinomycetes</taxon>
        <taxon>Kitasatosporales</taxon>
        <taxon>Streptomycetaceae</taxon>
        <taxon>Streptomyces</taxon>
    </lineage>
</organism>
<dbReference type="InterPro" id="IPR039422">
    <property type="entry name" value="MarR/SlyA-like"/>
</dbReference>
<accession>A0A919DV04</accession>
<dbReference type="PANTHER" id="PTHR33164">
    <property type="entry name" value="TRANSCRIPTIONAL REGULATOR, MARR FAMILY"/>
    <property type="match status" value="1"/>
</dbReference>
<dbReference type="RefSeq" id="WP_190139240.1">
    <property type="nucleotide sequence ID" value="NZ_BNBT01000131.1"/>
</dbReference>
<evidence type="ECO:0000313" key="5">
    <source>
        <dbReference type="EMBL" id="GHE84024.1"/>
    </source>
</evidence>
<dbReference type="PRINTS" id="PR00598">
    <property type="entry name" value="HTHMARR"/>
</dbReference>
<dbReference type="InterPro" id="IPR036390">
    <property type="entry name" value="WH_DNA-bd_sf"/>
</dbReference>
<dbReference type="SUPFAM" id="SSF46785">
    <property type="entry name" value="Winged helix' DNA-binding domain"/>
    <property type="match status" value="1"/>
</dbReference>
<dbReference type="Pfam" id="PF01047">
    <property type="entry name" value="MarR"/>
    <property type="match status" value="1"/>
</dbReference>
<dbReference type="SMART" id="SM00347">
    <property type="entry name" value="HTH_MARR"/>
    <property type="match status" value="1"/>
</dbReference>
<evidence type="ECO:0000259" key="4">
    <source>
        <dbReference type="PROSITE" id="PS50995"/>
    </source>
</evidence>
<evidence type="ECO:0000256" key="1">
    <source>
        <dbReference type="ARBA" id="ARBA00023015"/>
    </source>
</evidence>
<reference evidence="5" key="1">
    <citation type="journal article" date="2014" name="Int. J. Syst. Evol. Microbiol.">
        <title>Complete genome sequence of Corynebacterium casei LMG S-19264T (=DSM 44701T), isolated from a smear-ripened cheese.</title>
        <authorList>
            <consortium name="US DOE Joint Genome Institute (JGI-PGF)"/>
            <person name="Walter F."/>
            <person name="Albersmeier A."/>
            <person name="Kalinowski J."/>
            <person name="Ruckert C."/>
        </authorList>
    </citation>
    <scope>NUCLEOTIDE SEQUENCE</scope>
    <source>
        <strain evidence="5">JCM 4784</strain>
    </source>
</reference>
<protein>
    <submittedName>
        <fullName evidence="5">MarR family transcriptional regulator</fullName>
    </submittedName>
</protein>
<name>A0A919DV04_9ACTN</name>
<dbReference type="PROSITE" id="PS50995">
    <property type="entry name" value="HTH_MARR_2"/>
    <property type="match status" value="1"/>
</dbReference>
<dbReference type="GO" id="GO:0003677">
    <property type="term" value="F:DNA binding"/>
    <property type="evidence" value="ECO:0007669"/>
    <property type="project" value="UniProtKB-KW"/>
</dbReference>
<keyword evidence="3" id="KW-0804">Transcription</keyword>
<dbReference type="InterPro" id="IPR023187">
    <property type="entry name" value="Tscrpt_reg_MarR-type_CS"/>
</dbReference>
<proteinExistence type="predicted"/>
<keyword evidence="1" id="KW-0805">Transcription regulation</keyword>
<evidence type="ECO:0000313" key="6">
    <source>
        <dbReference type="Proteomes" id="UP000608024"/>
    </source>
</evidence>
<keyword evidence="6" id="KW-1185">Reference proteome</keyword>
<keyword evidence="2" id="KW-0238">DNA-binding</keyword>
<feature type="domain" description="HTH marR-type" evidence="4">
    <location>
        <begin position="18"/>
        <end position="150"/>
    </location>
</feature>
<evidence type="ECO:0000256" key="3">
    <source>
        <dbReference type="ARBA" id="ARBA00023163"/>
    </source>
</evidence>
<dbReference type="Proteomes" id="UP000608024">
    <property type="component" value="Unassembled WGS sequence"/>
</dbReference>
<gene>
    <name evidence="5" type="ORF">GCM10018785_59920</name>
</gene>